<sequence length="481" mass="53587">MIGKDTKLCPAPAKGGLSAIAIAAIIVAAVALLIIALGVIFIIYYKNKHLDWRKKIMQFSNSDSNRTPSTTFEDLPASTASSLAGTINTARRISGLPAMFTEKRNSATPSTLTSRRKSGVLYPSWLQNPSGIRTVSQQVGLEMVMETDLWEMPRDQVIVKRDIKLGNGVYGEVFKGVIIGKAPIEEVYKTAFFAHQYDDCECAVKMLHSYAEANSRAEFLQEIGFMKELGFHPNIANMLGCITVSTPMCLLLEYAHYGDMARFLRERKDRVTTAPRLTSPAERAASNDDSVSIKDLLSFCWQISDGMEYLTELGFVHRDLAARNVLVDKAMNAMIGDFGLCRKADNVAFTSKAGRLPIKWMAIESLKSYQFSTKSDVWSFGVLMFEIFSMGMVPYIDVPQTEMLSYLGAGKRLPRPKNASLDIYDIMQSCWKERAADRPSFNSLRERLARHLEDATEDYGYLNLSQVPTGSRTSTVSDVDL</sequence>
<dbReference type="GO" id="GO:0046872">
    <property type="term" value="F:metal ion binding"/>
    <property type="evidence" value="ECO:0007669"/>
    <property type="project" value="UniProtKB-KW"/>
</dbReference>
<dbReference type="InterPro" id="IPR020635">
    <property type="entry name" value="Tyr_kinase_cat_dom"/>
</dbReference>
<dbReference type="InterPro" id="IPR001245">
    <property type="entry name" value="Ser-Thr/Tyr_kinase_cat_dom"/>
</dbReference>
<keyword evidence="12" id="KW-1185">Reference proteome</keyword>
<evidence type="ECO:0000313" key="13">
    <source>
        <dbReference type="WBParaSite" id="PSAMB.scaffold869size39899.g9267.t1"/>
    </source>
</evidence>
<feature type="binding site" evidence="7">
    <location>
        <position position="205"/>
    </location>
    <ligand>
        <name>ATP</name>
        <dbReference type="ChEBI" id="CHEBI:30616"/>
    </ligand>
</feature>
<evidence type="ECO:0000256" key="7">
    <source>
        <dbReference type="PIRSR" id="PIRSR000615-2"/>
    </source>
</evidence>
<evidence type="ECO:0000313" key="12">
    <source>
        <dbReference type="Proteomes" id="UP000887566"/>
    </source>
</evidence>
<dbReference type="GO" id="GO:0043235">
    <property type="term" value="C:receptor complex"/>
    <property type="evidence" value="ECO:0007669"/>
    <property type="project" value="TreeGrafter"/>
</dbReference>
<dbReference type="GO" id="GO:0007169">
    <property type="term" value="P:cell surface receptor protein tyrosine kinase signaling pathway"/>
    <property type="evidence" value="ECO:0007669"/>
    <property type="project" value="TreeGrafter"/>
</dbReference>
<name>A0A914XHP9_9BILA</name>
<evidence type="ECO:0000256" key="4">
    <source>
        <dbReference type="ARBA" id="ARBA00022840"/>
    </source>
</evidence>
<dbReference type="SMART" id="SM00220">
    <property type="entry name" value="S_TKc"/>
    <property type="match status" value="1"/>
</dbReference>
<feature type="binding site" evidence="7">
    <location>
        <begin position="253"/>
        <end position="259"/>
    </location>
    <ligand>
        <name>ATP</name>
        <dbReference type="ChEBI" id="CHEBI:30616"/>
    </ligand>
</feature>
<evidence type="ECO:0000256" key="2">
    <source>
        <dbReference type="ARBA" id="ARBA00022741"/>
    </source>
</evidence>
<keyword evidence="8" id="KW-0460">Magnesium</keyword>
<feature type="binding site" evidence="8">
    <location>
        <position position="324"/>
    </location>
    <ligand>
        <name>Mg(2+)</name>
        <dbReference type="ChEBI" id="CHEBI:18420"/>
    </ligand>
</feature>
<dbReference type="Gene3D" id="3.30.200.20">
    <property type="entry name" value="Phosphorylase Kinase, domain 1"/>
    <property type="match status" value="1"/>
</dbReference>
<evidence type="ECO:0000259" key="11">
    <source>
        <dbReference type="PROSITE" id="PS50011"/>
    </source>
</evidence>
<keyword evidence="5" id="KW-0829">Tyrosine-protein kinase</keyword>
<feature type="active site" description="Proton acceptor" evidence="6">
    <location>
        <position position="319"/>
    </location>
</feature>
<organism evidence="12 13">
    <name type="scientific">Plectus sambesii</name>
    <dbReference type="NCBI Taxonomy" id="2011161"/>
    <lineage>
        <taxon>Eukaryota</taxon>
        <taxon>Metazoa</taxon>
        <taxon>Ecdysozoa</taxon>
        <taxon>Nematoda</taxon>
        <taxon>Chromadorea</taxon>
        <taxon>Plectida</taxon>
        <taxon>Plectina</taxon>
        <taxon>Plectoidea</taxon>
        <taxon>Plectidae</taxon>
        <taxon>Plectus</taxon>
    </lineage>
</organism>
<dbReference type="SMART" id="SM00219">
    <property type="entry name" value="TyrKc"/>
    <property type="match status" value="1"/>
</dbReference>
<dbReference type="PROSITE" id="PS50011">
    <property type="entry name" value="PROTEIN_KINASE_DOM"/>
    <property type="match status" value="1"/>
</dbReference>
<dbReference type="CDD" id="cd00192">
    <property type="entry name" value="PTKc"/>
    <property type="match status" value="1"/>
</dbReference>
<evidence type="ECO:0000256" key="10">
    <source>
        <dbReference type="SAM" id="Phobius"/>
    </source>
</evidence>
<dbReference type="PRINTS" id="PR00109">
    <property type="entry name" value="TYRKINASE"/>
</dbReference>
<dbReference type="InterPro" id="IPR011009">
    <property type="entry name" value="Kinase-like_dom_sf"/>
</dbReference>
<dbReference type="PROSITE" id="PS00109">
    <property type="entry name" value="PROTEIN_KINASE_TYR"/>
    <property type="match status" value="1"/>
</dbReference>
<evidence type="ECO:0000256" key="1">
    <source>
        <dbReference type="ARBA" id="ARBA00022679"/>
    </source>
</evidence>
<keyword evidence="2 7" id="KW-0547">Nucleotide-binding</keyword>
<dbReference type="AlphaFoldDB" id="A0A914XHP9"/>
<dbReference type="GO" id="GO:0005886">
    <property type="term" value="C:plasma membrane"/>
    <property type="evidence" value="ECO:0007669"/>
    <property type="project" value="TreeGrafter"/>
</dbReference>
<feature type="binding site" evidence="8">
    <location>
        <position position="337"/>
    </location>
    <ligand>
        <name>Mg(2+)</name>
        <dbReference type="ChEBI" id="CHEBI:18420"/>
    </ligand>
</feature>
<dbReference type="FunFam" id="1.10.510.10:FF:000554">
    <property type="entry name" value="Predicted protein"/>
    <property type="match status" value="1"/>
</dbReference>
<evidence type="ECO:0000256" key="9">
    <source>
        <dbReference type="PIRSR" id="PIRSR000615-4"/>
    </source>
</evidence>
<dbReference type="GO" id="GO:0005524">
    <property type="term" value="F:ATP binding"/>
    <property type="evidence" value="ECO:0007669"/>
    <property type="project" value="UniProtKB-KW"/>
</dbReference>
<dbReference type="InterPro" id="IPR000719">
    <property type="entry name" value="Prot_kinase_dom"/>
</dbReference>
<reference evidence="13" key="1">
    <citation type="submission" date="2022-11" db="UniProtKB">
        <authorList>
            <consortium name="WormBaseParasite"/>
        </authorList>
    </citation>
    <scope>IDENTIFICATION</scope>
</reference>
<evidence type="ECO:0000256" key="8">
    <source>
        <dbReference type="PIRSR" id="PIRSR000615-3"/>
    </source>
</evidence>
<keyword evidence="10" id="KW-0812">Transmembrane</keyword>
<feature type="transmembrane region" description="Helical" evidence="10">
    <location>
        <begin position="20"/>
        <end position="45"/>
    </location>
</feature>
<evidence type="ECO:0000256" key="5">
    <source>
        <dbReference type="ARBA" id="ARBA00023137"/>
    </source>
</evidence>
<keyword evidence="10" id="KW-1133">Transmembrane helix</keyword>
<keyword evidence="8" id="KW-0479">Metal-binding</keyword>
<feature type="domain" description="Protein kinase" evidence="11">
    <location>
        <begin position="159"/>
        <end position="462"/>
    </location>
</feature>
<dbReference type="Gene3D" id="1.10.510.10">
    <property type="entry name" value="Transferase(Phosphotransferase) domain 1"/>
    <property type="match status" value="1"/>
</dbReference>
<dbReference type="SUPFAM" id="SSF56112">
    <property type="entry name" value="Protein kinase-like (PK-like)"/>
    <property type="match status" value="1"/>
</dbReference>
<dbReference type="InterPro" id="IPR050122">
    <property type="entry name" value="RTK"/>
</dbReference>
<dbReference type="GO" id="GO:0004714">
    <property type="term" value="F:transmembrane receptor protein tyrosine kinase activity"/>
    <property type="evidence" value="ECO:0007669"/>
    <property type="project" value="TreeGrafter"/>
</dbReference>
<keyword evidence="1" id="KW-0808">Transferase</keyword>
<keyword evidence="10" id="KW-0472">Membrane</keyword>
<keyword evidence="3" id="KW-0418">Kinase</keyword>
<dbReference type="Proteomes" id="UP000887566">
    <property type="component" value="Unplaced"/>
</dbReference>
<accession>A0A914XHP9</accession>
<feature type="binding site" evidence="7">
    <location>
        <position position="323"/>
    </location>
    <ligand>
        <name>ATP</name>
        <dbReference type="ChEBI" id="CHEBI:30616"/>
    </ligand>
</feature>
<evidence type="ECO:0000256" key="3">
    <source>
        <dbReference type="ARBA" id="ARBA00022777"/>
    </source>
</evidence>
<dbReference type="PANTHER" id="PTHR24416:SF600">
    <property type="entry name" value="PDGF- AND VEGF-RECEPTOR RELATED, ISOFORM J"/>
    <property type="match status" value="1"/>
</dbReference>
<dbReference type="PANTHER" id="PTHR24416">
    <property type="entry name" value="TYROSINE-PROTEIN KINASE RECEPTOR"/>
    <property type="match status" value="1"/>
</dbReference>
<protein>
    <submittedName>
        <fullName evidence="13">Protein kinase domain-containing protein</fullName>
    </submittedName>
</protein>
<evidence type="ECO:0000256" key="6">
    <source>
        <dbReference type="PIRSR" id="PIRSR000615-1"/>
    </source>
</evidence>
<dbReference type="Pfam" id="PF07714">
    <property type="entry name" value="PK_Tyr_Ser-Thr"/>
    <property type="match status" value="1"/>
</dbReference>
<dbReference type="WBParaSite" id="PSAMB.scaffold869size39899.g9267.t1">
    <property type="protein sequence ID" value="PSAMB.scaffold869size39899.g9267.t1"/>
    <property type="gene ID" value="PSAMB.scaffold869size39899.g9267"/>
</dbReference>
<proteinExistence type="predicted"/>
<dbReference type="InterPro" id="IPR008266">
    <property type="entry name" value="Tyr_kinase_AS"/>
</dbReference>
<keyword evidence="4 7" id="KW-0067">ATP-binding</keyword>
<feature type="site" description="Important for interaction with phosphotyrosine-binding proteins" evidence="9">
    <location>
        <position position="461"/>
    </location>
</feature>
<feature type="binding site" evidence="7">
    <location>
        <begin position="166"/>
        <end position="173"/>
    </location>
    <ligand>
        <name>ATP</name>
        <dbReference type="ChEBI" id="CHEBI:30616"/>
    </ligand>
</feature>